<dbReference type="Pfam" id="PF20259">
    <property type="entry name" value="tRNA_Me_trans_M"/>
    <property type="match status" value="1"/>
</dbReference>
<dbReference type="InterPro" id="IPR023382">
    <property type="entry name" value="MnmA-like_central_sf"/>
</dbReference>
<evidence type="ECO:0000256" key="15">
    <source>
        <dbReference type="SAM" id="MobiDB-lite"/>
    </source>
</evidence>
<dbReference type="GO" id="GO:0000049">
    <property type="term" value="F:tRNA binding"/>
    <property type="evidence" value="ECO:0007669"/>
    <property type="project" value="UniProtKB-KW"/>
</dbReference>
<dbReference type="NCBIfam" id="TIGR00420">
    <property type="entry name" value="trmU"/>
    <property type="match status" value="1"/>
</dbReference>
<dbReference type="InterPro" id="IPR046885">
    <property type="entry name" value="MnmA-like_C"/>
</dbReference>
<dbReference type="RefSeq" id="WP_136405464.1">
    <property type="nucleotide sequence ID" value="NZ_SSWX01000004.1"/>
</dbReference>
<dbReference type="Proteomes" id="UP000306236">
    <property type="component" value="Unassembled WGS sequence"/>
</dbReference>
<evidence type="ECO:0000259" key="16">
    <source>
        <dbReference type="Pfam" id="PF20258"/>
    </source>
</evidence>
<keyword evidence="8 14" id="KW-0819">tRNA processing</keyword>
<dbReference type="Gene3D" id="3.40.50.620">
    <property type="entry name" value="HUPs"/>
    <property type="match status" value="1"/>
</dbReference>
<keyword evidence="11 14" id="KW-0694">RNA-binding</keyword>
<evidence type="ECO:0000256" key="9">
    <source>
        <dbReference type="ARBA" id="ARBA00022741"/>
    </source>
</evidence>
<feature type="site" description="Interaction with tRNA" evidence="14">
    <location>
        <position position="126"/>
    </location>
</feature>
<evidence type="ECO:0000313" key="19">
    <source>
        <dbReference type="Proteomes" id="UP000306236"/>
    </source>
</evidence>
<name>A0A4S5BR64_9BURK</name>
<dbReference type="CDD" id="cd01998">
    <property type="entry name" value="MnmA_TRMU-like"/>
    <property type="match status" value="1"/>
</dbReference>
<dbReference type="GO" id="GO:0005524">
    <property type="term" value="F:ATP binding"/>
    <property type="evidence" value="ECO:0007669"/>
    <property type="project" value="UniProtKB-KW"/>
</dbReference>
<evidence type="ECO:0000256" key="5">
    <source>
        <dbReference type="ARBA" id="ARBA00022490"/>
    </source>
</evidence>
<feature type="site" description="Interaction with tRNA" evidence="14">
    <location>
        <position position="352"/>
    </location>
</feature>
<comment type="catalytic activity">
    <reaction evidence="13 14">
        <text>S-sulfanyl-L-cysteinyl-[protein] + uridine(34) in tRNA + AH2 + ATP = 2-thiouridine(34) in tRNA + L-cysteinyl-[protein] + A + AMP + diphosphate + H(+)</text>
        <dbReference type="Rhea" id="RHEA:47032"/>
        <dbReference type="Rhea" id="RHEA-COMP:10131"/>
        <dbReference type="Rhea" id="RHEA-COMP:11726"/>
        <dbReference type="Rhea" id="RHEA-COMP:11727"/>
        <dbReference type="Rhea" id="RHEA-COMP:11728"/>
        <dbReference type="ChEBI" id="CHEBI:13193"/>
        <dbReference type="ChEBI" id="CHEBI:15378"/>
        <dbReference type="ChEBI" id="CHEBI:17499"/>
        <dbReference type="ChEBI" id="CHEBI:29950"/>
        <dbReference type="ChEBI" id="CHEBI:30616"/>
        <dbReference type="ChEBI" id="CHEBI:33019"/>
        <dbReference type="ChEBI" id="CHEBI:61963"/>
        <dbReference type="ChEBI" id="CHEBI:65315"/>
        <dbReference type="ChEBI" id="CHEBI:87170"/>
        <dbReference type="ChEBI" id="CHEBI:456215"/>
        <dbReference type="EC" id="2.8.1.13"/>
    </reaction>
</comment>
<feature type="region of interest" description="Disordered" evidence="15">
    <location>
        <begin position="378"/>
        <end position="398"/>
    </location>
</feature>
<feature type="active site" description="Nucleophile" evidence="14">
    <location>
        <position position="101"/>
    </location>
</feature>
<dbReference type="GO" id="GO:0005737">
    <property type="term" value="C:cytoplasm"/>
    <property type="evidence" value="ECO:0007669"/>
    <property type="project" value="UniProtKB-SubCell"/>
</dbReference>
<comment type="caution">
    <text evidence="14">Lacks conserved residue(s) required for the propagation of feature annotation.</text>
</comment>
<dbReference type="InterPro" id="IPR004506">
    <property type="entry name" value="MnmA-like"/>
</dbReference>
<evidence type="ECO:0000256" key="12">
    <source>
        <dbReference type="ARBA" id="ARBA00023157"/>
    </source>
</evidence>
<comment type="similarity">
    <text evidence="2 14">Belongs to the MnmA/TRMU family.</text>
</comment>
<dbReference type="Gene3D" id="2.40.30.10">
    <property type="entry name" value="Translation factors"/>
    <property type="match status" value="1"/>
</dbReference>
<feature type="domain" description="tRNA-specific 2-thiouridylase MnmA-like C-terminal" evidence="16">
    <location>
        <begin position="293"/>
        <end position="368"/>
    </location>
</feature>
<evidence type="ECO:0000313" key="18">
    <source>
        <dbReference type="EMBL" id="THJ35267.1"/>
    </source>
</evidence>
<dbReference type="OrthoDB" id="9800696at2"/>
<feature type="region of interest" description="Interaction with tRNA" evidence="14">
    <location>
        <begin position="317"/>
        <end position="318"/>
    </location>
</feature>
<evidence type="ECO:0000256" key="3">
    <source>
        <dbReference type="ARBA" id="ARBA00011949"/>
    </source>
</evidence>
<protein>
    <recommendedName>
        <fullName evidence="4 14">tRNA-specific 2-thiouridylase MnmA</fullName>
        <ecNumber evidence="3 14">2.8.1.13</ecNumber>
    </recommendedName>
</protein>
<evidence type="ECO:0000256" key="11">
    <source>
        <dbReference type="ARBA" id="ARBA00022884"/>
    </source>
</evidence>
<dbReference type="FunFam" id="2.40.30.10:FF:000023">
    <property type="entry name" value="tRNA-specific 2-thiouridylase MnmA"/>
    <property type="match status" value="1"/>
</dbReference>
<evidence type="ECO:0000256" key="7">
    <source>
        <dbReference type="ARBA" id="ARBA00022679"/>
    </source>
</evidence>
<dbReference type="InterPro" id="IPR046884">
    <property type="entry name" value="MnmA-like_central"/>
</dbReference>
<feature type="domain" description="tRNA-specific 2-thiouridylase MnmA-like central" evidence="17">
    <location>
        <begin position="207"/>
        <end position="282"/>
    </location>
</feature>
<keyword evidence="12" id="KW-1015">Disulfide bond</keyword>
<comment type="caution">
    <text evidence="18">The sequence shown here is derived from an EMBL/GenBank/DDBJ whole genome shotgun (WGS) entry which is preliminary data.</text>
</comment>
<dbReference type="SUPFAM" id="SSF52402">
    <property type="entry name" value="Adenine nucleotide alpha hydrolases-like"/>
    <property type="match status" value="1"/>
</dbReference>
<feature type="binding site" evidence="14">
    <location>
        <position position="125"/>
    </location>
    <ligand>
        <name>ATP</name>
        <dbReference type="ChEBI" id="CHEBI:30616"/>
    </ligand>
</feature>
<evidence type="ECO:0000256" key="1">
    <source>
        <dbReference type="ARBA" id="ARBA00004496"/>
    </source>
</evidence>
<sequence>MTQKQRIVVGLSGGVDSAVSAWLLKQAGHEVVGIFMKNWEDDDDSEFCSSRQDFLDAAAVADVIGIEIEHVNFAAEYKDRVFAEFLREYQAGRTPNPDVLCNAEIKFKAFLDHAMRLGAERIATGHYARARLNTATGLHELLKGLDPSKDQSYFLHRLSQAQLSKTLFPVGEIHKTEVRRIAEEIGLPNAKKKDSTGICFIGERPFRDFLNRYIAHQPGAIVDEQGRKIGNHVGLSFYTLGQRQGLGIGGVKTKGEPRGGGEHQPWFVAVKDLPRNTLQVVQGHDHPALLSPTLNAGQASWIAGHAPAAGQYGAKTRYRQSDSACTLTASAGDSARFDLSFEQPQWAVTPGQSAVLYDGDVCLGGGIIEHAAPMATLAAPLPPSHKKPAKKSRSPAAH</sequence>
<keyword evidence="9 14" id="KW-0547">Nucleotide-binding</keyword>
<dbReference type="AlphaFoldDB" id="A0A4S5BR64"/>
<keyword evidence="6 14" id="KW-0820">tRNA-binding</keyword>
<comment type="subcellular location">
    <subcellularLocation>
        <location evidence="1 14">Cytoplasm</location>
    </subcellularLocation>
</comment>
<keyword evidence="7 14" id="KW-0808">Transferase</keyword>
<dbReference type="NCBIfam" id="NF001138">
    <property type="entry name" value="PRK00143.1"/>
    <property type="match status" value="1"/>
</dbReference>
<evidence type="ECO:0000259" key="17">
    <source>
        <dbReference type="Pfam" id="PF20259"/>
    </source>
</evidence>
<dbReference type="HAMAP" id="MF_00144">
    <property type="entry name" value="tRNA_thiouridyl_MnmA"/>
    <property type="match status" value="1"/>
</dbReference>
<evidence type="ECO:0000256" key="13">
    <source>
        <dbReference type="ARBA" id="ARBA00051542"/>
    </source>
</evidence>
<dbReference type="Pfam" id="PF03054">
    <property type="entry name" value="tRNA_Me_trans"/>
    <property type="match status" value="1"/>
</dbReference>
<dbReference type="EMBL" id="SSWX01000004">
    <property type="protein sequence ID" value="THJ35267.1"/>
    <property type="molecule type" value="Genomic_DNA"/>
</dbReference>
<feature type="region of interest" description="Interaction with target base in tRNA" evidence="14">
    <location>
        <begin position="96"/>
        <end position="98"/>
    </location>
</feature>
<dbReference type="GO" id="GO:0103016">
    <property type="term" value="F:tRNA-uridine 2-sulfurtransferase activity"/>
    <property type="evidence" value="ECO:0007669"/>
    <property type="project" value="UniProtKB-EC"/>
</dbReference>
<dbReference type="FunFam" id="2.30.30.280:FF:000001">
    <property type="entry name" value="tRNA-specific 2-thiouridylase MnmA"/>
    <property type="match status" value="1"/>
</dbReference>
<dbReference type="EC" id="2.8.1.13" evidence="3 14"/>
<dbReference type="Gene3D" id="2.30.30.280">
    <property type="entry name" value="Adenine nucleotide alpha hydrolases-like domains"/>
    <property type="match status" value="1"/>
</dbReference>
<feature type="binding site" evidence="14">
    <location>
        <position position="36"/>
    </location>
    <ligand>
        <name>ATP</name>
        <dbReference type="ChEBI" id="CHEBI:30616"/>
    </ligand>
</feature>
<gene>
    <name evidence="14 18" type="primary">mnmA</name>
    <name evidence="18" type="ORF">E8K88_04555</name>
</gene>
<evidence type="ECO:0000256" key="6">
    <source>
        <dbReference type="ARBA" id="ARBA00022555"/>
    </source>
</evidence>
<evidence type="ECO:0000256" key="4">
    <source>
        <dbReference type="ARBA" id="ARBA00013805"/>
    </source>
</evidence>
<reference evidence="18 19" key="1">
    <citation type="submission" date="2019-04" db="EMBL/GenBank/DDBJ databases">
        <title>Lampropedia sp YIM MLB12 draf genome.</title>
        <authorList>
            <person name="Wang Y.-X."/>
        </authorList>
    </citation>
    <scope>NUCLEOTIDE SEQUENCE [LARGE SCALE GENOMIC DNA]</scope>
    <source>
        <strain evidence="18 19">YIM MLB12</strain>
    </source>
</reference>
<dbReference type="FunFam" id="3.40.50.620:FF:000004">
    <property type="entry name" value="tRNA-specific 2-thiouridylase MnmA"/>
    <property type="match status" value="1"/>
</dbReference>
<evidence type="ECO:0000256" key="14">
    <source>
        <dbReference type="HAMAP-Rule" id="MF_00144"/>
    </source>
</evidence>
<evidence type="ECO:0000256" key="2">
    <source>
        <dbReference type="ARBA" id="ARBA00006191"/>
    </source>
</evidence>
<dbReference type="Pfam" id="PF20258">
    <property type="entry name" value="tRNA_Me_trans_C"/>
    <property type="match status" value="1"/>
</dbReference>
<feature type="compositionally biased region" description="Basic residues" evidence="15">
    <location>
        <begin position="384"/>
        <end position="398"/>
    </location>
</feature>
<feature type="binding site" evidence="14">
    <location>
        <begin position="10"/>
        <end position="17"/>
    </location>
    <ligand>
        <name>ATP</name>
        <dbReference type="ChEBI" id="CHEBI:30616"/>
    </ligand>
</feature>
<accession>A0A4S5BR64</accession>
<keyword evidence="5 14" id="KW-0963">Cytoplasm</keyword>
<organism evidence="18 19">
    <name type="scientific">Lampropedia aestuarii</name>
    <dbReference type="NCBI Taxonomy" id="2562762"/>
    <lineage>
        <taxon>Bacteria</taxon>
        <taxon>Pseudomonadati</taxon>
        <taxon>Pseudomonadota</taxon>
        <taxon>Betaproteobacteria</taxon>
        <taxon>Burkholderiales</taxon>
        <taxon>Comamonadaceae</taxon>
        <taxon>Lampropedia</taxon>
    </lineage>
</organism>
<comment type="function">
    <text evidence="14">Catalyzes the 2-thiolation of uridine at the wobble position (U34) of tRNA, leading to the formation of s(2)U34.</text>
</comment>
<feature type="region of interest" description="Interaction with tRNA" evidence="14">
    <location>
        <begin position="149"/>
        <end position="151"/>
    </location>
</feature>
<evidence type="ECO:0000256" key="10">
    <source>
        <dbReference type="ARBA" id="ARBA00022840"/>
    </source>
</evidence>
<evidence type="ECO:0000256" key="8">
    <source>
        <dbReference type="ARBA" id="ARBA00022694"/>
    </source>
</evidence>
<keyword evidence="10 14" id="KW-0067">ATP-binding</keyword>
<proteinExistence type="inferred from homology"/>
<feature type="active site" description="Cysteine persulfide intermediate" evidence="14">
    <location>
        <position position="199"/>
    </location>
</feature>
<dbReference type="InterPro" id="IPR014729">
    <property type="entry name" value="Rossmann-like_a/b/a_fold"/>
</dbReference>
<dbReference type="GO" id="GO:0002143">
    <property type="term" value="P:tRNA wobble position uridine thiolation"/>
    <property type="evidence" value="ECO:0007669"/>
    <property type="project" value="TreeGrafter"/>
</dbReference>
<dbReference type="PANTHER" id="PTHR11933:SF5">
    <property type="entry name" value="MITOCHONDRIAL TRNA-SPECIFIC 2-THIOURIDYLASE 1"/>
    <property type="match status" value="1"/>
</dbReference>
<dbReference type="PANTHER" id="PTHR11933">
    <property type="entry name" value="TRNA 5-METHYLAMINOMETHYL-2-THIOURIDYLATE -METHYLTRANSFERASE"/>
    <property type="match status" value="1"/>
</dbReference>
<keyword evidence="19" id="KW-1185">Reference proteome</keyword>